<name>A0A4Y8REE9_9HYPH</name>
<evidence type="ECO:0000256" key="1">
    <source>
        <dbReference type="ARBA" id="ARBA00004141"/>
    </source>
</evidence>
<evidence type="ECO:0008006" key="8">
    <source>
        <dbReference type="Google" id="ProtNLM"/>
    </source>
</evidence>
<feature type="transmembrane region" description="Helical" evidence="5">
    <location>
        <begin position="40"/>
        <end position="58"/>
    </location>
</feature>
<keyword evidence="3 5" id="KW-1133">Transmembrane helix</keyword>
<accession>A0A4Y8REE9</accession>
<sequence>MGFAILAYVTGQRLVELLLARRNTQRLIAEGAFEVASGHYGLIVLVHAAWLIALWLYAQGRPILVVPLVLFAIVQLARFWVLASIGRRWTTRIIVKPGETLVARGPYRWFAHPNYLVVVCEIFLLPAVFGLWEIAILFSLLNAGILMIRIPAEASALRRHRG</sequence>
<comment type="caution">
    <text evidence="6">The sequence shown here is derived from an EMBL/GenBank/DDBJ whole genome shotgun (WGS) entry which is preliminary data.</text>
</comment>
<evidence type="ECO:0000313" key="7">
    <source>
        <dbReference type="Proteomes" id="UP000298179"/>
    </source>
</evidence>
<organism evidence="6 7">
    <name type="scientific">Jiella endophytica</name>
    <dbReference type="NCBI Taxonomy" id="2558362"/>
    <lineage>
        <taxon>Bacteria</taxon>
        <taxon>Pseudomonadati</taxon>
        <taxon>Pseudomonadota</taxon>
        <taxon>Alphaproteobacteria</taxon>
        <taxon>Hyphomicrobiales</taxon>
        <taxon>Aurantimonadaceae</taxon>
        <taxon>Jiella</taxon>
    </lineage>
</organism>
<keyword evidence="7" id="KW-1185">Reference proteome</keyword>
<evidence type="ECO:0000313" key="6">
    <source>
        <dbReference type="EMBL" id="TFF19971.1"/>
    </source>
</evidence>
<protein>
    <recommendedName>
        <fullName evidence="8">Isoprenylcysteine carboxyl methyltransferase</fullName>
    </recommendedName>
</protein>
<evidence type="ECO:0000256" key="4">
    <source>
        <dbReference type="ARBA" id="ARBA00023136"/>
    </source>
</evidence>
<comment type="subcellular location">
    <subcellularLocation>
        <location evidence="1">Membrane</location>
        <topology evidence="1">Multi-pass membrane protein</topology>
    </subcellularLocation>
</comment>
<dbReference type="GO" id="GO:0004671">
    <property type="term" value="F:protein C-terminal S-isoprenylcysteine carboxyl O-methyltransferase activity"/>
    <property type="evidence" value="ECO:0007669"/>
    <property type="project" value="InterPro"/>
</dbReference>
<dbReference type="Proteomes" id="UP000298179">
    <property type="component" value="Unassembled WGS sequence"/>
</dbReference>
<feature type="transmembrane region" description="Helical" evidence="5">
    <location>
        <begin position="107"/>
        <end position="128"/>
    </location>
</feature>
<evidence type="ECO:0000256" key="2">
    <source>
        <dbReference type="ARBA" id="ARBA00022692"/>
    </source>
</evidence>
<dbReference type="InterPro" id="IPR007269">
    <property type="entry name" value="ICMT_MeTrfase"/>
</dbReference>
<feature type="transmembrane region" description="Helical" evidence="5">
    <location>
        <begin position="64"/>
        <end position="86"/>
    </location>
</feature>
<dbReference type="Gene3D" id="1.20.120.1630">
    <property type="match status" value="1"/>
</dbReference>
<keyword evidence="2 5" id="KW-0812">Transmembrane</keyword>
<evidence type="ECO:0000256" key="5">
    <source>
        <dbReference type="SAM" id="Phobius"/>
    </source>
</evidence>
<dbReference type="Pfam" id="PF04140">
    <property type="entry name" value="ICMT"/>
    <property type="match status" value="1"/>
</dbReference>
<dbReference type="OrthoDB" id="7203053at2"/>
<proteinExistence type="predicted"/>
<keyword evidence="4 5" id="KW-0472">Membrane</keyword>
<evidence type="ECO:0000256" key="3">
    <source>
        <dbReference type="ARBA" id="ARBA00022989"/>
    </source>
</evidence>
<dbReference type="AlphaFoldDB" id="A0A4Y8REE9"/>
<reference evidence="6 7" key="1">
    <citation type="submission" date="2019-03" db="EMBL/GenBank/DDBJ databases">
        <title>Jiella endophytica sp. nov., a novel endophytic bacterium isolated from root of Ficus microcarpa Linn. f.</title>
        <authorList>
            <person name="Tuo L."/>
        </authorList>
    </citation>
    <scope>NUCLEOTIDE SEQUENCE [LARGE SCALE GENOMIC DNA]</scope>
    <source>
        <strain evidence="6 7">CBS5Q-3</strain>
    </source>
</reference>
<dbReference type="GO" id="GO:0016020">
    <property type="term" value="C:membrane"/>
    <property type="evidence" value="ECO:0007669"/>
    <property type="project" value="UniProtKB-SubCell"/>
</dbReference>
<gene>
    <name evidence="6" type="ORF">E3C22_19430</name>
</gene>
<dbReference type="EMBL" id="SOZD01000006">
    <property type="protein sequence ID" value="TFF19971.1"/>
    <property type="molecule type" value="Genomic_DNA"/>
</dbReference>